<evidence type="ECO:0000313" key="4">
    <source>
        <dbReference type="EMBL" id="KAH7520485.1"/>
    </source>
</evidence>
<feature type="transmembrane region" description="Helical" evidence="3">
    <location>
        <begin position="135"/>
        <end position="154"/>
    </location>
</feature>
<feature type="transmembrane region" description="Helical" evidence="3">
    <location>
        <begin position="160"/>
        <end position="183"/>
    </location>
</feature>
<feature type="transmembrane region" description="Helical" evidence="3">
    <location>
        <begin position="102"/>
        <end position="123"/>
    </location>
</feature>
<dbReference type="GO" id="GO:0042910">
    <property type="term" value="F:xenobiotic transmembrane transporter activity"/>
    <property type="evidence" value="ECO:0007669"/>
    <property type="project" value="InterPro"/>
</dbReference>
<proteinExistence type="inferred from homology"/>
<organism evidence="4 5">
    <name type="scientific">Ziziphus jujuba var. spinosa</name>
    <dbReference type="NCBI Taxonomy" id="714518"/>
    <lineage>
        <taxon>Eukaryota</taxon>
        <taxon>Viridiplantae</taxon>
        <taxon>Streptophyta</taxon>
        <taxon>Embryophyta</taxon>
        <taxon>Tracheophyta</taxon>
        <taxon>Spermatophyta</taxon>
        <taxon>Magnoliopsida</taxon>
        <taxon>eudicotyledons</taxon>
        <taxon>Gunneridae</taxon>
        <taxon>Pentapetalae</taxon>
        <taxon>rosids</taxon>
        <taxon>fabids</taxon>
        <taxon>Rosales</taxon>
        <taxon>Rhamnaceae</taxon>
        <taxon>Paliureae</taxon>
        <taxon>Ziziphus</taxon>
    </lineage>
</organism>
<accession>A0A978UZR9</accession>
<feature type="region of interest" description="Disordered" evidence="2">
    <location>
        <begin position="1"/>
        <end position="35"/>
    </location>
</feature>
<sequence>MPSNGSKREKETNINVPLLEETSSTTGDEEDREDVEKDQVLARKVWIESKKLWHLVGPSCFSRVSTFSMFVITQAFAGHLGDLELAAISISSNVILGFNFELSGLVSLYLLPVHFSFAFQFPLQRFLQSQLKTGVIAWVSLAALVIHVILNWLFVYRLQVGLFGITIILGISWWVLVIGELGYTVFGGCPFTWSGFSIEAFSGLWEFVKLSAASGVMLWYNIPHGFPSFYGTDLVLGKLVLQNFDSDDCNLDNAEIAVDAMSICMSINGWEMMIPLGFFASTGVRVANELGAGNGKGAKFATIVSVTTSTIIGLLISLLILVFNDQLSLIFSSSKPVLQEADKLSIFLALTVLLNSIQPILSGNNFKLLYAIV</sequence>
<keyword evidence="3" id="KW-0472">Membrane</keyword>
<reference evidence="4" key="1">
    <citation type="journal article" date="2021" name="Front. Plant Sci.">
        <title>Chromosome-Scale Genome Assembly for Chinese Sour Jujube and Insights Into Its Genome Evolution and Domestication Signature.</title>
        <authorList>
            <person name="Shen L.-Y."/>
            <person name="Luo H."/>
            <person name="Wang X.-L."/>
            <person name="Wang X.-M."/>
            <person name="Qiu X.-J."/>
            <person name="Liu H."/>
            <person name="Zhou S.-S."/>
            <person name="Jia K.-H."/>
            <person name="Nie S."/>
            <person name="Bao Y.-T."/>
            <person name="Zhang R.-G."/>
            <person name="Yun Q.-Z."/>
            <person name="Chai Y.-H."/>
            <person name="Lu J.-Y."/>
            <person name="Li Y."/>
            <person name="Zhao S.-W."/>
            <person name="Mao J.-F."/>
            <person name="Jia S.-G."/>
            <person name="Mao Y.-M."/>
        </authorList>
    </citation>
    <scope>NUCLEOTIDE SEQUENCE</scope>
    <source>
        <strain evidence="4">AT0</strain>
        <tissue evidence="4">Leaf</tissue>
    </source>
</reference>
<dbReference type="GO" id="GO:0015297">
    <property type="term" value="F:antiporter activity"/>
    <property type="evidence" value="ECO:0007669"/>
    <property type="project" value="InterPro"/>
</dbReference>
<comment type="caution">
    <text evidence="4">The sequence shown here is derived from an EMBL/GenBank/DDBJ whole genome shotgun (WGS) entry which is preliminary data.</text>
</comment>
<name>A0A978UZR9_ZIZJJ</name>
<feature type="transmembrane region" description="Helical" evidence="3">
    <location>
        <begin position="300"/>
        <end position="323"/>
    </location>
</feature>
<gene>
    <name evidence="4" type="ORF">FEM48_Zijuj08G0148800</name>
</gene>
<evidence type="ECO:0000313" key="5">
    <source>
        <dbReference type="Proteomes" id="UP000813462"/>
    </source>
</evidence>
<comment type="similarity">
    <text evidence="1">Belongs to the multi antimicrobial extrusion (MATE) (TC 2.A.66.1) family.</text>
</comment>
<evidence type="ECO:0000256" key="3">
    <source>
        <dbReference type="SAM" id="Phobius"/>
    </source>
</evidence>
<dbReference type="AlphaFoldDB" id="A0A978UZR9"/>
<dbReference type="Pfam" id="PF01554">
    <property type="entry name" value="MatE"/>
    <property type="match status" value="1"/>
</dbReference>
<keyword evidence="3" id="KW-0812">Transmembrane</keyword>
<evidence type="ECO:0008006" key="6">
    <source>
        <dbReference type="Google" id="ProtNLM"/>
    </source>
</evidence>
<protein>
    <recommendedName>
        <fullName evidence="6">Protein DETOXIFICATION 27-like</fullName>
    </recommendedName>
</protein>
<dbReference type="InterPro" id="IPR002528">
    <property type="entry name" value="MATE_fam"/>
</dbReference>
<dbReference type="EMBL" id="JAEACU010000008">
    <property type="protein sequence ID" value="KAH7520485.1"/>
    <property type="molecule type" value="Genomic_DNA"/>
</dbReference>
<evidence type="ECO:0000256" key="2">
    <source>
        <dbReference type="SAM" id="MobiDB-lite"/>
    </source>
</evidence>
<dbReference type="Proteomes" id="UP000813462">
    <property type="component" value="Unassembled WGS sequence"/>
</dbReference>
<evidence type="ECO:0000256" key="1">
    <source>
        <dbReference type="ARBA" id="ARBA00010199"/>
    </source>
</evidence>
<dbReference type="GO" id="GO:0016020">
    <property type="term" value="C:membrane"/>
    <property type="evidence" value="ECO:0007669"/>
    <property type="project" value="InterPro"/>
</dbReference>
<dbReference type="PANTHER" id="PTHR11206">
    <property type="entry name" value="MULTIDRUG RESISTANCE PROTEIN"/>
    <property type="match status" value="1"/>
</dbReference>
<keyword evidence="3" id="KW-1133">Transmembrane helix</keyword>
<feature type="compositionally biased region" description="Basic and acidic residues" evidence="2">
    <location>
        <begin position="1"/>
        <end position="12"/>
    </location>
</feature>
<feature type="transmembrane region" description="Helical" evidence="3">
    <location>
        <begin position="344"/>
        <end position="361"/>
    </location>
</feature>